<evidence type="ECO:0000256" key="5">
    <source>
        <dbReference type="RuleBase" id="RU000488"/>
    </source>
</evidence>
<reference evidence="8" key="1">
    <citation type="journal article" date="2013" name="Nature">
        <title>Pan genome of the phytoplankton Emiliania underpins its global distribution.</title>
        <authorList>
            <person name="Read B.A."/>
            <person name="Kegel J."/>
            <person name="Klute M.J."/>
            <person name="Kuo A."/>
            <person name="Lefebvre S.C."/>
            <person name="Maumus F."/>
            <person name="Mayer C."/>
            <person name="Miller J."/>
            <person name="Monier A."/>
            <person name="Salamov A."/>
            <person name="Young J."/>
            <person name="Aguilar M."/>
            <person name="Claverie J.M."/>
            <person name="Frickenhaus S."/>
            <person name="Gonzalez K."/>
            <person name="Herman E.K."/>
            <person name="Lin Y.C."/>
            <person name="Napier J."/>
            <person name="Ogata H."/>
            <person name="Sarno A.F."/>
            <person name="Shmutz J."/>
            <person name="Schroeder D."/>
            <person name="de Vargas C."/>
            <person name="Verret F."/>
            <person name="von Dassow P."/>
            <person name="Valentin K."/>
            <person name="Van de Peer Y."/>
            <person name="Wheeler G."/>
            <person name="Dacks J.B."/>
            <person name="Delwiche C.F."/>
            <person name="Dyhrman S.T."/>
            <person name="Glockner G."/>
            <person name="John U."/>
            <person name="Richards T."/>
            <person name="Worden A.Z."/>
            <person name="Zhang X."/>
            <person name="Grigoriev I.V."/>
            <person name="Allen A.E."/>
            <person name="Bidle K."/>
            <person name="Borodovsky M."/>
            <person name="Bowler C."/>
            <person name="Brownlee C."/>
            <person name="Cock J.M."/>
            <person name="Elias M."/>
            <person name="Gladyshev V.N."/>
            <person name="Groth M."/>
            <person name="Guda C."/>
            <person name="Hadaegh A."/>
            <person name="Iglesias-Rodriguez M.D."/>
            <person name="Jenkins J."/>
            <person name="Jones B.M."/>
            <person name="Lawson T."/>
            <person name="Leese F."/>
            <person name="Lindquist E."/>
            <person name="Lobanov A."/>
            <person name="Lomsadze A."/>
            <person name="Malik S.B."/>
            <person name="Marsh M.E."/>
            <person name="Mackinder L."/>
            <person name="Mock T."/>
            <person name="Mueller-Roeber B."/>
            <person name="Pagarete A."/>
            <person name="Parker M."/>
            <person name="Probert I."/>
            <person name="Quesneville H."/>
            <person name="Raines C."/>
            <person name="Rensing S.A."/>
            <person name="Riano-Pachon D.M."/>
            <person name="Richier S."/>
            <person name="Rokitta S."/>
            <person name="Shiraiwa Y."/>
            <person name="Soanes D.M."/>
            <person name="van der Giezen M."/>
            <person name="Wahlund T.M."/>
            <person name="Williams B."/>
            <person name="Wilson W."/>
            <person name="Wolfe G."/>
            <person name="Wurch L.L."/>
        </authorList>
    </citation>
    <scope>NUCLEOTIDE SEQUENCE</scope>
</reference>
<feature type="transmembrane region" description="Helical" evidence="6">
    <location>
        <begin position="289"/>
        <end position="310"/>
    </location>
</feature>
<feature type="transmembrane region" description="Helical" evidence="6">
    <location>
        <begin position="152"/>
        <end position="173"/>
    </location>
</feature>
<evidence type="ECO:0008006" key="9">
    <source>
        <dbReference type="Google" id="ProtNLM"/>
    </source>
</evidence>
<evidence type="ECO:0000256" key="2">
    <source>
        <dbReference type="ARBA" id="ARBA00022692"/>
    </source>
</evidence>
<dbReference type="PANTHER" id="PTHR47567:SF1">
    <property type="entry name" value="NAD-DEPENDENT EPIMERASE_DEHYDRATASE DOMAIN-CONTAINING PROTEIN"/>
    <property type="match status" value="1"/>
</dbReference>
<evidence type="ECO:0000256" key="6">
    <source>
        <dbReference type="SAM" id="Phobius"/>
    </source>
</evidence>
<dbReference type="KEGG" id="ehx:EMIHUDRAFT_455814"/>
<dbReference type="HOGENOM" id="CLU_646306_0_0_1"/>
<evidence type="ECO:0000256" key="1">
    <source>
        <dbReference type="ARBA" id="ARBA00004141"/>
    </source>
</evidence>
<organism evidence="7 8">
    <name type="scientific">Emiliania huxleyi (strain CCMP1516)</name>
    <dbReference type="NCBI Taxonomy" id="280463"/>
    <lineage>
        <taxon>Eukaryota</taxon>
        <taxon>Haptista</taxon>
        <taxon>Haptophyta</taxon>
        <taxon>Prymnesiophyceae</taxon>
        <taxon>Isochrysidales</taxon>
        <taxon>Noelaerhabdaceae</taxon>
        <taxon>Emiliania</taxon>
    </lineage>
</organism>
<dbReference type="AlphaFoldDB" id="A0A0D3KCB7"/>
<dbReference type="RefSeq" id="XP_005785831.1">
    <property type="nucleotide sequence ID" value="XM_005785774.1"/>
</dbReference>
<evidence type="ECO:0000313" key="7">
    <source>
        <dbReference type="EnsemblProtists" id="EOD33402"/>
    </source>
</evidence>
<keyword evidence="8" id="KW-1185">Reference proteome</keyword>
<protein>
    <recommendedName>
        <fullName evidence="9">Mitochondrial carrier protein</fullName>
    </recommendedName>
</protein>
<comment type="similarity">
    <text evidence="5">Belongs to the mitochondrial carrier (TC 2.A.29) family.</text>
</comment>
<evidence type="ECO:0000313" key="8">
    <source>
        <dbReference type="Proteomes" id="UP000013827"/>
    </source>
</evidence>
<dbReference type="InterPro" id="IPR023395">
    <property type="entry name" value="MCP_dom_sf"/>
</dbReference>
<dbReference type="GeneID" id="17278672"/>
<dbReference type="OMA" id="RTHAINA"/>
<dbReference type="EnsemblProtists" id="EOD33402">
    <property type="protein sequence ID" value="EOD33402"/>
    <property type="gene ID" value="EMIHUDRAFT_455814"/>
</dbReference>
<dbReference type="Proteomes" id="UP000013827">
    <property type="component" value="Unassembled WGS sequence"/>
</dbReference>
<evidence type="ECO:0000256" key="4">
    <source>
        <dbReference type="PROSITE-ProRule" id="PRU00282"/>
    </source>
</evidence>
<dbReference type="InterPro" id="IPR018108">
    <property type="entry name" value="MCP_transmembrane"/>
</dbReference>
<feature type="transmembrane region" description="Helical" evidence="6">
    <location>
        <begin position="112"/>
        <end position="132"/>
    </location>
</feature>
<comment type="subcellular location">
    <subcellularLocation>
        <location evidence="1">Membrane</location>
        <topology evidence="1">Multi-pass membrane protein</topology>
    </subcellularLocation>
</comment>
<keyword evidence="5" id="KW-0813">Transport</keyword>
<feature type="repeat" description="Solcar" evidence="4">
    <location>
        <begin position="236"/>
        <end position="318"/>
    </location>
</feature>
<dbReference type="PROSITE" id="PS50920">
    <property type="entry name" value="SOLCAR"/>
    <property type="match status" value="1"/>
</dbReference>
<dbReference type="GO" id="GO:0016020">
    <property type="term" value="C:membrane"/>
    <property type="evidence" value="ECO:0007669"/>
    <property type="project" value="UniProtKB-SubCell"/>
</dbReference>
<dbReference type="eggNOG" id="ENOG502QU7F">
    <property type="taxonomic scope" value="Eukaryota"/>
</dbReference>
<name>A0A0D3KCB7_EMIH1</name>
<dbReference type="PaxDb" id="2903-EOD33402"/>
<keyword evidence="3 4" id="KW-0472">Membrane</keyword>
<dbReference type="PANTHER" id="PTHR47567">
    <property type="entry name" value="MITOCHONDRIAL SUBSTRATE/SOLUTE CARRIER"/>
    <property type="match status" value="1"/>
</dbReference>
<reference evidence="7" key="2">
    <citation type="submission" date="2024-10" db="UniProtKB">
        <authorList>
            <consortium name="EnsemblProtists"/>
        </authorList>
    </citation>
    <scope>IDENTIFICATION</scope>
</reference>
<dbReference type="SUPFAM" id="SSF103506">
    <property type="entry name" value="Mitochondrial carrier"/>
    <property type="match status" value="1"/>
</dbReference>
<sequence>MLKPPGKACAVNSRPALRAPIFAFAILASAVRGDGARIADESTAFLRGARSSGSLIADEATTFLRGARSSGSLIADEEAPLVLPPRLAGRRHSRRNGVCGWQQRDSRRATKLLVFTCLVGTVCWWNVASRPLPPPSEAAAFGDVLATAARRALGGGLSGAAAGVIQVLTLMWLRTGMHYQYRHGVSTRHALRTLYSAGGIPRLYQGLPFALMQSPLVRFGDTAAQSGMLSLLASSRLTLSERTACASAVASCWRLAVTPLDCVKTTLQVEGSAGWAQLRQKVRARGIGVLYDGALANMAASFLGGLPWWLTFNALSAALPVDEASPIAAQLAQRAVIGFLSTAVSDCLTNGLRVLKTSRQTSPTSLSYSAAAAAVLAKDGVAGLLGRGLRTRLLINGLQSALFVVVWKLIEQRLDATWLSRGGGG</sequence>
<dbReference type="Pfam" id="PF00153">
    <property type="entry name" value="Mito_carr"/>
    <property type="match status" value="1"/>
</dbReference>
<keyword evidence="2 4" id="KW-0812">Transmembrane</keyword>
<accession>A0A0D3KCB7</accession>
<proteinExistence type="inferred from homology"/>
<dbReference type="Gene3D" id="1.50.40.10">
    <property type="entry name" value="Mitochondrial carrier domain"/>
    <property type="match status" value="1"/>
</dbReference>
<keyword evidence="6" id="KW-1133">Transmembrane helix</keyword>
<evidence type="ECO:0000256" key="3">
    <source>
        <dbReference type="ARBA" id="ARBA00023136"/>
    </source>
</evidence>